<name>A0A6B2LB54_9EUKA</name>
<dbReference type="InterPro" id="IPR051044">
    <property type="entry name" value="MAG_DAG_Lipase"/>
</dbReference>
<proteinExistence type="predicted"/>
<evidence type="ECO:0000259" key="1">
    <source>
        <dbReference type="Pfam" id="PF12146"/>
    </source>
</evidence>
<dbReference type="Pfam" id="PF12146">
    <property type="entry name" value="Hydrolase_4"/>
    <property type="match status" value="1"/>
</dbReference>
<dbReference type="Gene3D" id="3.40.50.1820">
    <property type="entry name" value="alpha/beta hydrolase"/>
    <property type="match status" value="1"/>
</dbReference>
<protein>
    <recommendedName>
        <fullName evidence="1">Serine aminopeptidase S33 domain-containing protein</fullName>
    </recommendedName>
</protein>
<dbReference type="EMBL" id="GIBP01005216">
    <property type="protein sequence ID" value="NDV34185.1"/>
    <property type="molecule type" value="Transcribed_RNA"/>
</dbReference>
<dbReference type="InterPro" id="IPR029058">
    <property type="entry name" value="AB_hydrolase_fold"/>
</dbReference>
<dbReference type="SUPFAM" id="SSF53474">
    <property type="entry name" value="alpha/beta-Hydrolases"/>
    <property type="match status" value="1"/>
</dbReference>
<evidence type="ECO:0000313" key="2">
    <source>
        <dbReference type="EMBL" id="NDV34185.1"/>
    </source>
</evidence>
<sequence>MGISMGGAVAMLLSLRRHNTPLWANFKGTVLLAPAILQTLSTPPYPALLLLKLIMWFGGAWLRWGPKAKQTGWREMIEGLPEEQWPLRCAHTHVEALNSPYAAYPRRMILNTGIEMLSLVERMERSLEKVTVPFFVVHGEGDGVIPVRSSRLLIERASSTEKSIKIYPKLVHSIVDDPLWEEEVEKDVWNWIIIRTE</sequence>
<reference evidence="2" key="1">
    <citation type="journal article" date="2020" name="J. Eukaryot. Microbiol.">
        <title>De novo Sequencing, Assembly and Annotation of the Transcriptome for the Free-Living Testate Amoeba Arcella intermedia.</title>
        <authorList>
            <person name="Ribeiro G.M."/>
            <person name="Porfirio-Sousa A.L."/>
            <person name="Maurer-Alcala X.X."/>
            <person name="Katz L.A."/>
            <person name="Lahr D.J.G."/>
        </authorList>
    </citation>
    <scope>NUCLEOTIDE SEQUENCE</scope>
</reference>
<organism evidence="2">
    <name type="scientific">Arcella intermedia</name>
    <dbReference type="NCBI Taxonomy" id="1963864"/>
    <lineage>
        <taxon>Eukaryota</taxon>
        <taxon>Amoebozoa</taxon>
        <taxon>Tubulinea</taxon>
        <taxon>Elardia</taxon>
        <taxon>Arcellinida</taxon>
        <taxon>Sphaerothecina</taxon>
        <taxon>Arcellidae</taxon>
        <taxon>Arcella</taxon>
    </lineage>
</organism>
<accession>A0A6B2LB54</accession>
<dbReference type="InterPro" id="IPR022742">
    <property type="entry name" value="Hydrolase_4"/>
</dbReference>
<dbReference type="PANTHER" id="PTHR11614">
    <property type="entry name" value="PHOSPHOLIPASE-RELATED"/>
    <property type="match status" value="1"/>
</dbReference>
<dbReference type="AlphaFoldDB" id="A0A6B2LB54"/>
<feature type="domain" description="Serine aminopeptidase S33" evidence="1">
    <location>
        <begin position="1"/>
        <end position="178"/>
    </location>
</feature>